<evidence type="ECO:0000259" key="2">
    <source>
        <dbReference type="PROSITE" id="PS50003"/>
    </source>
</evidence>
<dbReference type="EMBL" id="BLXT01006232">
    <property type="protein sequence ID" value="GFO30207.1"/>
    <property type="molecule type" value="Genomic_DNA"/>
</dbReference>
<dbReference type="InterPro" id="IPR045188">
    <property type="entry name" value="Boi1/Boi2-like"/>
</dbReference>
<dbReference type="Proteomes" id="UP000735302">
    <property type="component" value="Unassembled WGS sequence"/>
</dbReference>
<dbReference type="GO" id="GO:0005802">
    <property type="term" value="C:trans-Golgi network"/>
    <property type="evidence" value="ECO:0007669"/>
    <property type="project" value="TreeGrafter"/>
</dbReference>
<dbReference type="InterPro" id="IPR011993">
    <property type="entry name" value="PH-like_dom_sf"/>
</dbReference>
<dbReference type="GO" id="GO:0042147">
    <property type="term" value="P:retrograde transport, endosome to Golgi"/>
    <property type="evidence" value="ECO:0007669"/>
    <property type="project" value="TreeGrafter"/>
</dbReference>
<evidence type="ECO:0000313" key="3">
    <source>
        <dbReference type="EMBL" id="GFO30207.1"/>
    </source>
</evidence>
<dbReference type="CDD" id="cd13288">
    <property type="entry name" value="PH_Ses"/>
    <property type="match status" value="1"/>
</dbReference>
<gene>
    <name evidence="3" type="ORF">PoB_005671200</name>
</gene>
<dbReference type="FunFam" id="2.30.29.30:FF:000378">
    <property type="entry name" value="Uncharacterized protein, isoform A"/>
    <property type="match status" value="1"/>
</dbReference>
<dbReference type="GO" id="GO:0055037">
    <property type="term" value="C:recycling endosome"/>
    <property type="evidence" value="ECO:0007669"/>
    <property type="project" value="TreeGrafter"/>
</dbReference>
<dbReference type="AlphaFoldDB" id="A0AAV4CF58"/>
<dbReference type="PROSITE" id="PS50003">
    <property type="entry name" value="PH_DOMAIN"/>
    <property type="match status" value="1"/>
</dbReference>
<reference evidence="3 4" key="1">
    <citation type="journal article" date="2021" name="Elife">
        <title>Chloroplast acquisition without the gene transfer in kleptoplastic sea slugs, Plakobranchus ocellatus.</title>
        <authorList>
            <person name="Maeda T."/>
            <person name="Takahashi S."/>
            <person name="Yoshida T."/>
            <person name="Shimamura S."/>
            <person name="Takaki Y."/>
            <person name="Nagai Y."/>
            <person name="Toyoda A."/>
            <person name="Suzuki Y."/>
            <person name="Arimoto A."/>
            <person name="Ishii H."/>
            <person name="Satoh N."/>
            <person name="Nishiyama T."/>
            <person name="Hasebe M."/>
            <person name="Maruyama T."/>
            <person name="Minagawa J."/>
            <person name="Obokata J."/>
            <person name="Shigenobu S."/>
        </authorList>
    </citation>
    <scope>NUCLEOTIDE SEQUENCE [LARGE SCALE GENOMIC DNA]</scope>
</reference>
<feature type="compositionally biased region" description="Low complexity" evidence="1">
    <location>
        <begin position="164"/>
        <end position="180"/>
    </location>
</feature>
<dbReference type="Pfam" id="PF00169">
    <property type="entry name" value="PH"/>
    <property type="match status" value="1"/>
</dbReference>
<dbReference type="SMART" id="SM00233">
    <property type="entry name" value="PH"/>
    <property type="match status" value="1"/>
</dbReference>
<dbReference type="GO" id="GO:0001881">
    <property type="term" value="P:receptor recycling"/>
    <property type="evidence" value="ECO:0007669"/>
    <property type="project" value="TreeGrafter"/>
</dbReference>
<name>A0AAV4CF58_9GAST</name>
<evidence type="ECO:0000313" key="4">
    <source>
        <dbReference type="Proteomes" id="UP000735302"/>
    </source>
</evidence>
<protein>
    <submittedName>
        <fullName evidence="3">Sesquipedalian-1-like</fullName>
    </submittedName>
</protein>
<accession>A0AAV4CF58</accession>
<dbReference type="SUPFAM" id="SSF50729">
    <property type="entry name" value="PH domain-like"/>
    <property type="match status" value="1"/>
</dbReference>
<dbReference type="GO" id="GO:0005829">
    <property type="term" value="C:cytosol"/>
    <property type="evidence" value="ECO:0007669"/>
    <property type="project" value="GOC"/>
</dbReference>
<dbReference type="Gene3D" id="2.30.29.30">
    <property type="entry name" value="Pleckstrin-homology domain (PH domain)/Phosphotyrosine-binding domain (PTB)"/>
    <property type="match status" value="1"/>
</dbReference>
<evidence type="ECO:0000256" key="1">
    <source>
        <dbReference type="SAM" id="MobiDB-lite"/>
    </source>
</evidence>
<dbReference type="GO" id="GO:0007032">
    <property type="term" value="P:endosome organization"/>
    <property type="evidence" value="ECO:0007669"/>
    <property type="project" value="TreeGrafter"/>
</dbReference>
<proteinExistence type="predicted"/>
<dbReference type="GO" id="GO:0005769">
    <property type="term" value="C:early endosome"/>
    <property type="evidence" value="ECO:0007669"/>
    <property type="project" value="TreeGrafter"/>
</dbReference>
<organism evidence="3 4">
    <name type="scientific">Plakobranchus ocellatus</name>
    <dbReference type="NCBI Taxonomy" id="259542"/>
    <lineage>
        <taxon>Eukaryota</taxon>
        <taxon>Metazoa</taxon>
        <taxon>Spiralia</taxon>
        <taxon>Lophotrochozoa</taxon>
        <taxon>Mollusca</taxon>
        <taxon>Gastropoda</taxon>
        <taxon>Heterobranchia</taxon>
        <taxon>Euthyneura</taxon>
        <taxon>Panpulmonata</taxon>
        <taxon>Sacoglossa</taxon>
        <taxon>Placobranchoidea</taxon>
        <taxon>Plakobranchidae</taxon>
        <taxon>Plakobranchus</taxon>
    </lineage>
</organism>
<feature type="region of interest" description="Disordered" evidence="1">
    <location>
        <begin position="159"/>
        <end position="183"/>
    </location>
</feature>
<feature type="domain" description="PH" evidence="2">
    <location>
        <begin position="18"/>
        <end position="114"/>
    </location>
</feature>
<keyword evidence="4" id="KW-1185">Reference proteome</keyword>
<comment type="caution">
    <text evidence="3">The sequence shown here is derived from an EMBL/GenBank/DDBJ whole genome shotgun (WGS) entry which is preliminary data.</text>
</comment>
<dbReference type="InterPro" id="IPR001849">
    <property type="entry name" value="PH_domain"/>
</dbReference>
<dbReference type="PANTHER" id="PTHR22902">
    <property type="entry name" value="SESQUIPEDALIAN"/>
    <property type="match status" value="1"/>
</dbReference>
<sequence>MKILNEKGLMHFASSGVPADKEGYLHKKGEINKGFQKRWFVLKGNLLFYYERKGDRDPLGVIILEGCTIELAEDADNFMFMINFAASGSRTYFLSAHSQQAMESWMKALSCAGYEYMKLMVSELQNKLKEVSENADSNIVHSADRDSKILGRMYLDTSVSSTDSRGYSKSPRSSKSSNWSVDRRTNPFNDLDLTAEQDPGDAFRNMSSVSSVEMVTWSLLGVHTFKEMHEFSRQQIEEYSAEWKKTVLNKASGT</sequence>
<dbReference type="PANTHER" id="PTHR22902:SF53">
    <property type="entry name" value="INOSITOL PHOSPHATASE INTERACTING PROTEIN, ISOFORM A"/>
    <property type="match status" value="1"/>
</dbReference>